<dbReference type="SUPFAM" id="SSF53756">
    <property type="entry name" value="UDP-Glycosyltransferase/glycogen phosphorylase"/>
    <property type="match status" value="1"/>
</dbReference>
<sequence>MKILITTIQFDPTTKGGAYRSIKNLVDGLSSVENIKILTQGIKNKFLKFFNLDVYLSSLKIIRTILKFKPDIIITQLGIAFPTIIISKLMKIPIIHIIRDTSYFCPKFTDIIEYGKACSGLNNRKECFKCINYWRSLRVLIGNKKNGWEYSLKSAISNILYKIRYFICKFNLNLLKKTSVNVVASNLMKKNITNKISSNVKIINITPINKRLIDTFTLVSYVDGTVVGKEKRLIFVMPTDDASYKGLDFILKLIRFIPKDYHIFIIGGYIPSYKLSWDATKLWIMGYIYSNKLLNTFYYESTITLVPTFSTEAF</sequence>
<accession>A0A0F9EKX5</accession>
<evidence type="ECO:0008006" key="2">
    <source>
        <dbReference type="Google" id="ProtNLM"/>
    </source>
</evidence>
<gene>
    <name evidence="1" type="ORF">LCGC14_2062360</name>
</gene>
<organism evidence="1">
    <name type="scientific">marine sediment metagenome</name>
    <dbReference type="NCBI Taxonomy" id="412755"/>
    <lineage>
        <taxon>unclassified sequences</taxon>
        <taxon>metagenomes</taxon>
        <taxon>ecological metagenomes</taxon>
    </lineage>
</organism>
<proteinExistence type="predicted"/>
<reference evidence="1" key="1">
    <citation type="journal article" date="2015" name="Nature">
        <title>Complex archaea that bridge the gap between prokaryotes and eukaryotes.</title>
        <authorList>
            <person name="Spang A."/>
            <person name="Saw J.H."/>
            <person name="Jorgensen S.L."/>
            <person name="Zaremba-Niedzwiedzka K."/>
            <person name="Martijn J."/>
            <person name="Lind A.E."/>
            <person name="van Eijk R."/>
            <person name="Schleper C."/>
            <person name="Guy L."/>
            <person name="Ettema T.J."/>
        </authorList>
    </citation>
    <scope>NUCLEOTIDE SEQUENCE</scope>
</reference>
<dbReference type="EMBL" id="LAZR01024570">
    <property type="protein sequence ID" value="KKL74694.1"/>
    <property type="molecule type" value="Genomic_DNA"/>
</dbReference>
<name>A0A0F9EKX5_9ZZZZ</name>
<protein>
    <recommendedName>
        <fullName evidence="2">Glycosyltransferase subfamily 4-like N-terminal domain-containing protein</fullName>
    </recommendedName>
</protein>
<comment type="caution">
    <text evidence="1">The sequence shown here is derived from an EMBL/GenBank/DDBJ whole genome shotgun (WGS) entry which is preliminary data.</text>
</comment>
<evidence type="ECO:0000313" key="1">
    <source>
        <dbReference type="EMBL" id="KKL74694.1"/>
    </source>
</evidence>
<feature type="non-terminal residue" evidence="1">
    <location>
        <position position="314"/>
    </location>
</feature>
<dbReference type="AlphaFoldDB" id="A0A0F9EKX5"/>
<dbReference type="Gene3D" id="3.40.50.2000">
    <property type="entry name" value="Glycogen Phosphorylase B"/>
    <property type="match status" value="1"/>
</dbReference>